<proteinExistence type="predicted"/>
<dbReference type="RefSeq" id="WP_229033157.1">
    <property type="nucleotide sequence ID" value="NZ_CP120353.1"/>
</dbReference>
<dbReference type="AlphaFoldDB" id="A0AAX3QMZ6"/>
<gene>
    <name evidence="1" type="ORF">P2T59_15780</name>
</gene>
<evidence type="ECO:0000313" key="1">
    <source>
        <dbReference type="EMBL" id="WET63150.1"/>
    </source>
</evidence>
<reference evidence="1" key="1">
    <citation type="submission" date="2023-03" db="EMBL/GenBank/DDBJ databases">
        <title>Parabacteroides distasonis, a bacteria resistant against UC.</title>
        <authorList>
            <person name="Dai W."/>
        </authorList>
    </citation>
    <scope>NUCLEOTIDE SEQUENCE</scope>
    <source>
        <strain evidence="1">F1-28</strain>
    </source>
</reference>
<dbReference type="Proteomes" id="UP001221009">
    <property type="component" value="Chromosome"/>
</dbReference>
<accession>A0AAX3QMZ6</accession>
<evidence type="ECO:0000313" key="2">
    <source>
        <dbReference type="Proteomes" id="UP001221009"/>
    </source>
</evidence>
<dbReference type="EMBL" id="CP120353">
    <property type="protein sequence ID" value="WET63150.1"/>
    <property type="molecule type" value="Genomic_DNA"/>
</dbReference>
<organism evidence="1 2">
    <name type="scientific">Parabacteroides distasonis</name>
    <dbReference type="NCBI Taxonomy" id="823"/>
    <lineage>
        <taxon>Bacteria</taxon>
        <taxon>Pseudomonadati</taxon>
        <taxon>Bacteroidota</taxon>
        <taxon>Bacteroidia</taxon>
        <taxon>Bacteroidales</taxon>
        <taxon>Tannerellaceae</taxon>
        <taxon>Parabacteroides</taxon>
    </lineage>
</organism>
<sequence>MDLLESQTTIRLLSYLVRLDRLFTEISYSRLTDVPLTKEDYSFIYRYIDYFDLLAYKKTANTTALEKLIKERLKSFLLVKAMYEQILGIEERINQTAIFHKKTNV</sequence>
<name>A0AAX3QMZ6_PARDI</name>
<protein>
    <submittedName>
        <fullName evidence="1">Uncharacterized protein</fullName>
    </submittedName>
</protein>